<dbReference type="InterPro" id="IPR029767">
    <property type="entry name" value="WecB-like"/>
</dbReference>
<protein>
    <submittedName>
        <fullName evidence="3">UDP-N-acetylglucosamine 2-epimerase (Non-hydrolyzing)</fullName>
        <ecNumber evidence="3">5.1.3.14</ecNumber>
    </submittedName>
</protein>
<dbReference type="PANTHER" id="PTHR43174:SF1">
    <property type="entry name" value="UDP-N-ACETYLGLUCOSAMINE 2-EPIMERASE"/>
    <property type="match status" value="1"/>
</dbReference>
<evidence type="ECO:0000259" key="2">
    <source>
        <dbReference type="Pfam" id="PF02350"/>
    </source>
</evidence>
<evidence type="ECO:0000313" key="3">
    <source>
        <dbReference type="EMBL" id="MCS0659031.1"/>
    </source>
</evidence>
<dbReference type="NCBIfam" id="TIGR00236">
    <property type="entry name" value="wecB"/>
    <property type="match status" value="1"/>
</dbReference>
<gene>
    <name evidence="3" type="primary">wecB</name>
    <name evidence="3" type="ORF">NX778_13255</name>
</gene>
<comment type="similarity">
    <text evidence="1">Belongs to the UDP-N-acetylglucosamine 2-epimerase family.</text>
</comment>
<sequence length="374" mass="40745">MKNNRPLLYLIAGARPNFMKIAPIVRALQASGALAFKIIHTGQHYDREMNDVFFEELGIPQPDVFMAAGGGSHAAQTAKIMLGFEELCTTERPDAVLVVGDVNSTLACSIVAKKLNIRVAHVEAGLRSFDMAMPEEINRLVTDSISDWFFVTEPSAVQHLRREGKSDDKIHYVGHVMVDNVLYQADKLSRTGAPDDAEAAAFKAAQKEKGGRYGVVTLHRPSNVDDPATFARIAGALKDIAVELPLIFPVHPRTRANIDKFGIDLGPNVTLAGPQAYMAFLNLWKDAAVVLTDSGGLQEETTALGVPCITIRENTERPVTVEEGSNVLAGTDPKKIVAEAHRVLRGQGKQGRRPQLWDGKAAERIVAILAEELR</sequence>
<keyword evidence="4" id="KW-1185">Reference proteome</keyword>
<dbReference type="SUPFAM" id="SSF53756">
    <property type="entry name" value="UDP-Glycosyltransferase/glycogen phosphorylase"/>
    <property type="match status" value="1"/>
</dbReference>
<accession>A0ABT2CZL9</accession>
<organism evidence="3 4">
    <name type="scientific">Massilia terrae</name>
    <dbReference type="NCBI Taxonomy" id="1811224"/>
    <lineage>
        <taxon>Bacteria</taxon>
        <taxon>Pseudomonadati</taxon>
        <taxon>Pseudomonadota</taxon>
        <taxon>Betaproteobacteria</taxon>
        <taxon>Burkholderiales</taxon>
        <taxon>Oxalobacteraceae</taxon>
        <taxon>Telluria group</taxon>
        <taxon>Massilia</taxon>
    </lineage>
</organism>
<dbReference type="EC" id="5.1.3.14" evidence="3"/>
<dbReference type="Gene3D" id="3.40.50.2000">
    <property type="entry name" value="Glycogen Phosphorylase B"/>
    <property type="match status" value="2"/>
</dbReference>
<dbReference type="InterPro" id="IPR003331">
    <property type="entry name" value="UDP_GlcNAc_Epimerase_2_dom"/>
</dbReference>
<evidence type="ECO:0000313" key="4">
    <source>
        <dbReference type="Proteomes" id="UP001204621"/>
    </source>
</evidence>
<dbReference type="PANTHER" id="PTHR43174">
    <property type="entry name" value="UDP-N-ACETYLGLUCOSAMINE 2-EPIMERASE"/>
    <property type="match status" value="1"/>
</dbReference>
<feature type="domain" description="UDP-N-acetylglucosamine 2-epimerase" evidence="2">
    <location>
        <begin position="27"/>
        <end position="369"/>
    </location>
</feature>
<evidence type="ECO:0000256" key="1">
    <source>
        <dbReference type="RuleBase" id="RU003513"/>
    </source>
</evidence>
<reference evidence="3 4" key="1">
    <citation type="submission" date="2022-08" db="EMBL/GenBank/DDBJ databases">
        <title>Reclassification of Massilia species as members of the genera Telluria, Duganella, Pseudoduganella, Mokoshia gen. nov. and Zemynaea gen. nov. using orthogonal and non-orthogonal genome-based approaches.</title>
        <authorList>
            <person name="Bowman J.P."/>
        </authorList>
    </citation>
    <scope>NUCLEOTIDE SEQUENCE [LARGE SCALE GENOMIC DNA]</scope>
    <source>
        <strain evidence="3 4">JCM 31606</strain>
    </source>
</reference>
<name>A0ABT2CZL9_9BURK</name>
<dbReference type="EMBL" id="JANUGU010000004">
    <property type="protein sequence ID" value="MCS0659031.1"/>
    <property type="molecule type" value="Genomic_DNA"/>
</dbReference>
<dbReference type="CDD" id="cd03786">
    <property type="entry name" value="GTB_UDP-GlcNAc_2-Epimerase"/>
    <property type="match status" value="1"/>
</dbReference>
<comment type="caution">
    <text evidence="3">The sequence shown here is derived from an EMBL/GenBank/DDBJ whole genome shotgun (WGS) entry which is preliminary data.</text>
</comment>
<dbReference type="Proteomes" id="UP001204621">
    <property type="component" value="Unassembled WGS sequence"/>
</dbReference>
<proteinExistence type="inferred from homology"/>
<keyword evidence="1 3" id="KW-0413">Isomerase</keyword>
<dbReference type="Pfam" id="PF02350">
    <property type="entry name" value="Epimerase_2"/>
    <property type="match status" value="1"/>
</dbReference>
<dbReference type="RefSeq" id="WP_258812224.1">
    <property type="nucleotide sequence ID" value="NZ_JANUGU010000004.1"/>
</dbReference>
<dbReference type="GO" id="GO:0008761">
    <property type="term" value="F:UDP-N-acetylglucosamine 2-epimerase activity"/>
    <property type="evidence" value="ECO:0007669"/>
    <property type="project" value="UniProtKB-EC"/>
</dbReference>